<dbReference type="PANTHER" id="PTHR30250">
    <property type="entry name" value="PST FAMILY PREDICTED COLANIC ACID TRANSPORTER"/>
    <property type="match status" value="1"/>
</dbReference>
<feature type="transmembrane region" description="Helical" evidence="6">
    <location>
        <begin position="12"/>
        <end position="31"/>
    </location>
</feature>
<evidence type="ECO:0000313" key="8">
    <source>
        <dbReference type="Proteomes" id="UP001200145"/>
    </source>
</evidence>
<accession>A0ABS9BCS6</accession>
<dbReference type="Pfam" id="PF01943">
    <property type="entry name" value="Polysacc_synt"/>
    <property type="match status" value="1"/>
</dbReference>
<keyword evidence="4 6" id="KW-1133">Transmembrane helix</keyword>
<evidence type="ECO:0000313" key="7">
    <source>
        <dbReference type="EMBL" id="MCF1713080.1"/>
    </source>
</evidence>
<proteinExistence type="predicted"/>
<feature type="transmembrane region" description="Helical" evidence="6">
    <location>
        <begin position="441"/>
        <end position="462"/>
    </location>
</feature>
<keyword evidence="8" id="KW-1185">Reference proteome</keyword>
<evidence type="ECO:0000256" key="1">
    <source>
        <dbReference type="ARBA" id="ARBA00004651"/>
    </source>
</evidence>
<feature type="transmembrane region" description="Helical" evidence="6">
    <location>
        <begin position="173"/>
        <end position="193"/>
    </location>
</feature>
<keyword evidence="3 6" id="KW-0812">Transmembrane</keyword>
<comment type="subcellular location">
    <subcellularLocation>
        <location evidence="1">Cell membrane</location>
        <topology evidence="1">Multi-pass membrane protein</topology>
    </subcellularLocation>
</comment>
<protein>
    <submittedName>
        <fullName evidence="7">Oligosaccharide flippase family protein</fullName>
    </submittedName>
</protein>
<evidence type="ECO:0000256" key="6">
    <source>
        <dbReference type="SAM" id="Phobius"/>
    </source>
</evidence>
<evidence type="ECO:0000256" key="2">
    <source>
        <dbReference type="ARBA" id="ARBA00022475"/>
    </source>
</evidence>
<feature type="transmembrane region" description="Helical" evidence="6">
    <location>
        <begin position="85"/>
        <end position="107"/>
    </location>
</feature>
<dbReference type="RefSeq" id="WP_234863498.1">
    <property type="nucleotide sequence ID" value="NZ_JAKEVY010000001.1"/>
</dbReference>
<feature type="transmembrane region" description="Helical" evidence="6">
    <location>
        <begin position="113"/>
        <end position="133"/>
    </location>
</feature>
<feature type="transmembrane region" description="Helical" evidence="6">
    <location>
        <begin position="213"/>
        <end position="232"/>
    </location>
</feature>
<evidence type="ECO:0000256" key="4">
    <source>
        <dbReference type="ARBA" id="ARBA00022989"/>
    </source>
</evidence>
<dbReference type="PANTHER" id="PTHR30250:SF11">
    <property type="entry name" value="O-ANTIGEN TRANSPORTER-RELATED"/>
    <property type="match status" value="1"/>
</dbReference>
<comment type="caution">
    <text evidence="7">The sequence shown here is derived from an EMBL/GenBank/DDBJ whole genome shotgun (WGS) entry which is preliminary data.</text>
</comment>
<dbReference type="EMBL" id="JAKEVY010000001">
    <property type="protein sequence ID" value="MCF1713080.1"/>
    <property type="molecule type" value="Genomic_DNA"/>
</dbReference>
<dbReference type="InterPro" id="IPR002797">
    <property type="entry name" value="Polysacc_synth"/>
</dbReference>
<feature type="transmembrane region" description="Helical" evidence="6">
    <location>
        <begin position="412"/>
        <end position="429"/>
    </location>
</feature>
<evidence type="ECO:0000256" key="3">
    <source>
        <dbReference type="ARBA" id="ARBA00022692"/>
    </source>
</evidence>
<feature type="transmembrane region" description="Helical" evidence="6">
    <location>
        <begin position="252"/>
        <end position="275"/>
    </location>
</feature>
<name>A0ABS9BCS6_9BACT</name>
<feature type="transmembrane region" description="Helical" evidence="6">
    <location>
        <begin position="322"/>
        <end position="342"/>
    </location>
</feature>
<feature type="transmembrane region" description="Helical" evidence="6">
    <location>
        <begin position="43"/>
        <end position="64"/>
    </location>
</feature>
<dbReference type="InterPro" id="IPR050833">
    <property type="entry name" value="Poly_Biosynth_Transport"/>
</dbReference>
<keyword evidence="5 6" id="KW-0472">Membrane</keyword>
<organism evidence="7 8">
    <name type="scientific">Flavihumibacter fluminis</name>
    <dbReference type="NCBI Taxonomy" id="2909236"/>
    <lineage>
        <taxon>Bacteria</taxon>
        <taxon>Pseudomonadati</taxon>
        <taxon>Bacteroidota</taxon>
        <taxon>Chitinophagia</taxon>
        <taxon>Chitinophagales</taxon>
        <taxon>Chitinophagaceae</taxon>
        <taxon>Flavihumibacter</taxon>
    </lineage>
</organism>
<sequence length="483" mass="54659">MADNNSKIPFRQLLLQYSNTAINILFPLILFPYMTRTLGPEGYGIIGFYESLMSVVIVLSAFGVRYYGLRLLSKSAIGDSKQANTILHLVLINLTMAFIGVVCYTIYLLSKPVLIGSGTIAVLYGFIMLQYMLHMDWYFQSQERYQLLFARTLIARLLVLVASIVLVRKPDDLIYYIIISACNYLLISGVAIYHIRDLFKYWQWDFALFKKLLSALAPFALLGVLGSIYFAFDTILLARLGQLDELGYYTVAAKVVRIGISVFSGASVVFFVKLFRSSVNKTLQADSLLTTIHLSYPIGAILFFFAEAVILFVSGAEYQPSVHLLQIFSLLWLVVPLHDFFTMQVLVLNYREKWVLFIYLAATIVSLLLNLLLIPIWFSAGAAWAIVLSETLVFVLGIYLSRNYFSINKQQWLEIVGVLVVFPIAYGVFKLTNHLFSSPLLKIISGTGSTLAFHILLQITVFKSRIWNIGWMAFKARINRMAA</sequence>
<evidence type="ECO:0000256" key="5">
    <source>
        <dbReference type="ARBA" id="ARBA00023136"/>
    </source>
</evidence>
<feature type="transmembrane region" description="Helical" evidence="6">
    <location>
        <begin position="382"/>
        <end position="400"/>
    </location>
</feature>
<gene>
    <name evidence="7" type="ORF">L0U88_00380</name>
</gene>
<reference evidence="7 8" key="1">
    <citation type="submission" date="2022-01" db="EMBL/GenBank/DDBJ databases">
        <title>Flavihumibacter sp. nov., isolated from sediment of a river.</title>
        <authorList>
            <person name="Liu H."/>
        </authorList>
    </citation>
    <scope>NUCLEOTIDE SEQUENCE [LARGE SCALE GENOMIC DNA]</scope>
    <source>
        <strain evidence="7 8">RY-1</strain>
    </source>
</reference>
<dbReference type="Proteomes" id="UP001200145">
    <property type="component" value="Unassembled WGS sequence"/>
</dbReference>
<keyword evidence="2" id="KW-1003">Cell membrane</keyword>
<feature type="transmembrane region" description="Helical" evidence="6">
    <location>
        <begin position="296"/>
        <end position="316"/>
    </location>
</feature>
<feature type="transmembrane region" description="Helical" evidence="6">
    <location>
        <begin position="354"/>
        <end position="376"/>
    </location>
</feature>
<feature type="transmembrane region" description="Helical" evidence="6">
    <location>
        <begin position="145"/>
        <end position="167"/>
    </location>
</feature>